<gene>
    <name evidence="1" type="ORF">E0E05_07145</name>
</gene>
<evidence type="ECO:0000313" key="2">
    <source>
        <dbReference type="Proteomes" id="UP000293719"/>
    </source>
</evidence>
<dbReference type="EMBL" id="CP036532">
    <property type="protein sequence ID" value="QBK30393.1"/>
    <property type="molecule type" value="Genomic_DNA"/>
</dbReference>
<keyword evidence="2" id="KW-1185">Reference proteome</keyword>
<dbReference type="AlphaFoldDB" id="A0A4P6V0M5"/>
<dbReference type="RefSeq" id="WP_131616090.1">
    <property type="nucleotide sequence ID" value="NZ_CP036532.1"/>
</dbReference>
<name>A0A4P6V0M5_9HYPH</name>
<dbReference type="GeneID" id="90767067"/>
<protein>
    <submittedName>
        <fullName evidence="1">Uncharacterized protein</fullName>
    </submittedName>
</protein>
<dbReference type="OrthoDB" id="8479538at2"/>
<proteinExistence type="predicted"/>
<dbReference type="KEGG" id="rpod:E0E05_07145"/>
<evidence type="ECO:0000313" key="1">
    <source>
        <dbReference type="EMBL" id="QBK30393.1"/>
    </source>
</evidence>
<sequence length="169" mass="19307">MTYDHLDFTLEELQAAMRAAYDDLIAFITTPEFKALHREVLAQPPSERPAFVVSEVVDKDRLRERGIEVPEDILIQTSAFGDRRPTLFAVKKFLPEKFHRAWENVNWTFDNIYPDEEVSRDPQDAWRPPLPVVLQNAIIAEGGDLQSVPTEKGVNFSRFSSMEASADVD</sequence>
<organism evidence="1 2">
    <name type="scientific">Roseitalea porphyridii</name>
    <dbReference type="NCBI Taxonomy" id="1852022"/>
    <lineage>
        <taxon>Bacteria</taxon>
        <taxon>Pseudomonadati</taxon>
        <taxon>Pseudomonadota</taxon>
        <taxon>Alphaproteobacteria</taxon>
        <taxon>Hyphomicrobiales</taxon>
        <taxon>Ahrensiaceae</taxon>
        <taxon>Roseitalea</taxon>
    </lineage>
</organism>
<accession>A0A4P6V0M5</accession>
<dbReference type="Proteomes" id="UP000293719">
    <property type="component" value="Chromosome"/>
</dbReference>
<reference evidence="1 2" key="1">
    <citation type="journal article" date="2017" name="Int. J. Syst. Evol. Microbiol.">
        <title>Roseitalea porphyridii gen. nov., sp. nov., isolated from a red alga, and reclassification of Hoeflea suaedae Chung et al. 2013 as Pseudohoeflea suaedae gen. nov., comb. nov.</title>
        <authorList>
            <person name="Hyeon J.W."/>
            <person name="Jeong S.E."/>
            <person name="Baek K."/>
            <person name="Jeon C.O."/>
        </authorList>
    </citation>
    <scope>NUCLEOTIDE SEQUENCE [LARGE SCALE GENOMIC DNA]</scope>
    <source>
        <strain evidence="1 2">MA7-20</strain>
    </source>
</reference>